<dbReference type="InterPro" id="IPR012093">
    <property type="entry name" value="Pirin"/>
</dbReference>
<comment type="similarity">
    <text evidence="1 2">Belongs to the pirin family.</text>
</comment>
<evidence type="ECO:0000313" key="7">
    <source>
        <dbReference type="RefSeq" id="XP_033460280.1"/>
    </source>
</evidence>
<dbReference type="RefSeq" id="XP_033460280.1">
    <property type="nucleotide sequence ID" value="XM_033604597.1"/>
</dbReference>
<dbReference type="InterPro" id="IPR003829">
    <property type="entry name" value="Pirin_N_dom"/>
</dbReference>
<dbReference type="Proteomes" id="UP000504637">
    <property type="component" value="Unplaced"/>
</dbReference>
<keyword evidence="3" id="KW-0472">Membrane</keyword>
<dbReference type="Pfam" id="PF17954">
    <property type="entry name" value="Pirin_C_2"/>
    <property type="match status" value="1"/>
</dbReference>
<dbReference type="InterPro" id="IPR014710">
    <property type="entry name" value="RmlC-like_jellyroll"/>
</dbReference>
<reference evidence="7" key="1">
    <citation type="submission" date="2020-01" db="EMBL/GenBank/DDBJ databases">
        <authorList>
            <consortium name="DOE Joint Genome Institute"/>
            <person name="Haridas S."/>
            <person name="Albert R."/>
            <person name="Binder M."/>
            <person name="Bloem J."/>
            <person name="Labutti K."/>
            <person name="Salamov A."/>
            <person name="Andreopoulos B."/>
            <person name="Baker S.E."/>
            <person name="Barry K."/>
            <person name="Bills G."/>
            <person name="Bluhm B.H."/>
            <person name="Cannon C."/>
            <person name="Castanera R."/>
            <person name="Culley D.E."/>
            <person name="Daum C."/>
            <person name="Ezra D."/>
            <person name="Gonzalez J.B."/>
            <person name="Henrissat B."/>
            <person name="Kuo A."/>
            <person name="Liang C."/>
            <person name="Lipzen A."/>
            <person name="Lutzoni F."/>
            <person name="Magnuson J."/>
            <person name="Mondo S."/>
            <person name="Nolan M."/>
            <person name="Ohm R."/>
            <person name="Pangilinan J."/>
            <person name="Park H.-J."/>
            <person name="Ramirez L."/>
            <person name="Alfaro M."/>
            <person name="Sun H."/>
            <person name="Tritt A."/>
            <person name="Yoshinaga Y."/>
            <person name="Zwiers L.-H."/>
            <person name="Turgeon B.G."/>
            <person name="Goodwin S.B."/>
            <person name="Spatafora J.W."/>
            <person name="Crous P.W."/>
            <person name="Grigoriev I.V."/>
        </authorList>
    </citation>
    <scope>NUCLEOTIDE SEQUENCE</scope>
    <source>
        <strain evidence="7">CBS 342.82</strain>
    </source>
</reference>
<dbReference type="InterPro" id="IPR011051">
    <property type="entry name" value="RmlC_Cupin_sf"/>
</dbReference>
<organism evidence="7">
    <name type="scientific">Dissoconium aciculare CBS 342.82</name>
    <dbReference type="NCBI Taxonomy" id="1314786"/>
    <lineage>
        <taxon>Eukaryota</taxon>
        <taxon>Fungi</taxon>
        <taxon>Dikarya</taxon>
        <taxon>Ascomycota</taxon>
        <taxon>Pezizomycotina</taxon>
        <taxon>Dothideomycetes</taxon>
        <taxon>Dothideomycetidae</taxon>
        <taxon>Mycosphaerellales</taxon>
        <taxon>Dissoconiaceae</taxon>
        <taxon>Dissoconium</taxon>
    </lineage>
</organism>
<protein>
    <submittedName>
        <fullName evidence="7">RmlC-like cupin</fullName>
    </submittedName>
</protein>
<reference evidence="7" key="3">
    <citation type="submission" date="2025-08" db="UniProtKB">
        <authorList>
            <consortium name="RefSeq"/>
        </authorList>
    </citation>
    <scope>IDENTIFICATION</scope>
    <source>
        <strain evidence="7">CBS 342.82</strain>
    </source>
</reference>
<evidence type="ECO:0000313" key="6">
    <source>
        <dbReference type="Proteomes" id="UP000504637"/>
    </source>
</evidence>
<dbReference type="AlphaFoldDB" id="A0A6J3M6U8"/>
<reference evidence="7" key="2">
    <citation type="submission" date="2020-04" db="EMBL/GenBank/DDBJ databases">
        <authorList>
            <consortium name="NCBI Genome Project"/>
        </authorList>
    </citation>
    <scope>NUCLEOTIDE SEQUENCE</scope>
    <source>
        <strain evidence="7">CBS 342.82</strain>
    </source>
</reference>
<dbReference type="Gene3D" id="2.60.120.10">
    <property type="entry name" value="Jelly Rolls"/>
    <property type="match status" value="2"/>
</dbReference>
<evidence type="ECO:0000256" key="2">
    <source>
        <dbReference type="RuleBase" id="RU003457"/>
    </source>
</evidence>
<feature type="domain" description="Quercetin 2,3-dioxygenase C-terminal cupin" evidence="5">
    <location>
        <begin position="231"/>
        <end position="329"/>
    </location>
</feature>
<keyword evidence="6" id="KW-1185">Reference proteome</keyword>
<dbReference type="CDD" id="cd02910">
    <property type="entry name" value="cupin_Yhhw_N"/>
    <property type="match status" value="1"/>
</dbReference>
<dbReference type="InterPro" id="IPR041602">
    <property type="entry name" value="Quercetinase_C"/>
</dbReference>
<sequence>MSQKEASQARSQTQGSSSSFIKVAILIAAIACILALFTPLRSALPRLSPKTTSTVATSPALKRNMATSNGTSSLKITKRPWNARGFSDHGWLYTFHTFSFASHYDPEHMSFGPLRVINEDRVEKGTGFGTHSHSEALIWSYIVSGELEHKDSMGNLEKLRRGEVQFTSAGTGIRHSEYNRNTAEDVHFLQIWAMPNVRGLTPSYCTRKYTDEMKADKLLRIIESTDRHSGKDGPTEPIELHADLSMSASILSPGKKVEHEFVKEGERNLYLHVVMGGRKQPQTGGAKIKVGDVEIGEGDGAYIRGARGPGKLEVESIGDKPAEFLLFDMNT</sequence>
<evidence type="ECO:0000259" key="5">
    <source>
        <dbReference type="Pfam" id="PF17954"/>
    </source>
</evidence>
<dbReference type="OrthoDB" id="10261807at2759"/>
<accession>A0A6J3M6U8</accession>
<keyword evidence="3" id="KW-1133">Transmembrane helix</keyword>
<feature type="transmembrane region" description="Helical" evidence="3">
    <location>
        <begin position="20"/>
        <end position="40"/>
    </location>
</feature>
<proteinExistence type="inferred from homology"/>
<feature type="domain" description="Pirin N-terminal" evidence="4">
    <location>
        <begin position="86"/>
        <end position="192"/>
    </location>
</feature>
<dbReference type="PANTHER" id="PTHR43212:SF3">
    <property type="entry name" value="QUERCETIN 2,3-DIOXYGENASE"/>
    <property type="match status" value="1"/>
</dbReference>
<dbReference type="PANTHER" id="PTHR43212">
    <property type="entry name" value="QUERCETIN 2,3-DIOXYGENASE"/>
    <property type="match status" value="1"/>
</dbReference>
<evidence type="ECO:0000256" key="3">
    <source>
        <dbReference type="SAM" id="Phobius"/>
    </source>
</evidence>
<dbReference type="SUPFAM" id="SSF51182">
    <property type="entry name" value="RmlC-like cupins"/>
    <property type="match status" value="1"/>
</dbReference>
<evidence type="ECO:0000259" key="4">
    <source>
        <dbReference type="Pfam" id="PF02678"/>
    </source>
</evidence>
<dbReference type="Pfam" id="PF02678">
    <property type="entry name" value="Pirin"/>
    <property type="match status" value="1"/>
</dbReference>
<gene>
    <name evidence="7" type="ORF">K489DRAFT_379223</name>
</gene>
<dbReference type="GeneID" id="54362397"/>
<evidence type="ECO:0000256" key="1">
    <source>
        <dbReference type="ARBA" id="ARBA00008416"/>
    </source>
</evidence>
<keyword evidence="3" id="KW-0812">Transmembrane</keyword>
<name>A0A6J3M6U8_9PEZI</name>